<dbReference type="Proteomes" id="UP001256547">
    <property type="component" value="Unassembled WGS sequence"/>
</dbReference>
<name>A0ABU3ESB4_9ENTE</name>
<accession>A0ABU3ESB4</accession>
<protein>
    <submittedName>
        <fullName evidence="1">Uncharacterized protein</fullName>
    </submittedName>
</protein>
<gene>
    <name evidence="1" type="ORF">P7D39_12185</name>
</gene>
<keyword evidence="2" id="KW-1185">Reference proteome</keyword>
<reference evidence="1 2" key="1">
    <citation type="submission" date="2023-03" db="EMBL/GenBank/DDBJ databases">
        <authorList>
            <person name="Shen W."/>
            <person name="Cai J."/>
        </authorList>
    </citation>
    <scope>NUCLEOTIDE SEQUENCE [LARGE SCALE GENOMIC DNA]</scope>
    <source>
        <strain evidence="1 2">P72-2</strain>
    </source>
</reference>
<dbReference type="RefSeq" id="WP_311924930.1">
    <property type="nucleotide sequence ID" value="NZ_JARPYR010000032.1"/>
</dbReference>
<dbReference type="EMBL" id="JARPYR010000032">
    <property type="protein sequence ID" value="MDT2597757.1"/>
    <property type="molecule type" value="Genomic_DNA"/>
</dbReference>
<proteinExistence type="predicted"/>
<sequence>MYKTKLLNQLDSFELEEINQGIAELENNIGKTYFGNSFNEKLTVLYVLKKHADHKLICREINELKNQILTEWLNIIDIREARVKTFNTWVKYQNQLKGAEFVRDGLKYELKQLQLMEVSE</sequence>
<comment type="caution">
    <text evidence="1">The sequence shown here is derived from an EMBL/GenBank/DDBJ whole genome shotgun (WGS) entry which is preliminary data.</text>
</comment>
<organism evidence="1 2">
    <name type="scientific">Enterococcus dongliensis</name>
    <dbReference type="NCBI Taxonomy" id="2559925"/>
    <lineage>
        <taxon>Bacteria</taxon>
        <taxon>Bacillati</taxon>
        <taxon>Bacillota</taxon>
        <taxon>Bacilli</taxon>
        <taxon>Lactobacillales</taxon>
        <taxon>Enterococcaceae</taxon>
        <taxon>Enterococcus</taxon>
    </lineage>
</organism>
<evidence type="ECO:0000313" key="1">
    <source>
        <dbReference type="EMBL" id="MDT2597757.1"/>
    </source>
</evidence>
<evidence type="ECO:0000313" key="2">
    <source>
        <dbReference type="Proteomes" id="UP001256547"/>
    </source>
</evidence>